<dbReference type="Proteomes" id="UP001179946">
    <property type="component" value="Plasmid unnamed2"/>
</dbReference>
<organism evidence="2 6">
    <name type="scientific">Escherichia coli</name>
    <dbReference type="NCBI Taxonomy" id="562"/>
    <lineage>
        <taxon>Bacteria</taxon>
        <taxon>Pseudomonadati</taxon>
        <taxon>Pseudomonadota</taxon>
        <taxon>Gammaproteobacteria</taxon>
        <taxon>Enterobacterales</taxon>
        <taxon>Enterobacteriaceae</taxon>
        <taxon>Escherichia</taxon>
    </lineage>
</organism>
<dbReference type="EMBL" id="AASWIS010000030">
    <property type="protein sequence ID" value="EFH5894721.1"/>
    <property type="molecule type" value="Genomic_DNA"/>
</dbReference>
<dbReference type="AlphaFoldDB" id="A0A168TXJ6"/>
<keyword evidence="3" id="KW-0614">Plasmid</keyword>
<dbReference type="InterPro" id="IPR010982">
    <property type="entry name" value="Lambda_DNA-bd_dom_sf"/>
</dbReference>
<gene>
    <name evidence="2" type="ORF">GOP25_21240</name>
    <name evidence="3" type="ORF">HVW43_27450</name>
    <name evidence="4" type="ORF">QDW62_26385</name>
</gene>
<feature type="domain" description="HTH cro/C1-type" evidence="1">
    <location>
        <begin position="6"/>
        <end position="36"/>
    </location>
</feature>
<reference evidence="3 5" key="2">
    <citation type="submission" date="2020-06" db="EMBL/GenBank/DDBJ databases">
        <title>REHAB project genomes.</title>
        <authorList>
            <person name="Shaw L.P."/>
        </authorList>
    </citation>
    <scope>NUCLEOTIDE SEQUENCE [LARGE SCALE GENOMIC DNA]</scope>
    <source>
        <strain evidence="3 5">RHB10-C12</strain>
        <plasmid evidence="3">pRHB10-C12_4</plasmid>
        <plasmid evidence="5">prhb10-c12_4</plasmid>
    </source>
</reference>
<dbReference type="GO" id="GO:0003677">
    <property type="term" value="F:DNA binding"/>
    <property type="evidence" value="ECO:0007669"/>
    <property type="project" value="InterPro"/>
</dbReference>
<evidence type="ECO:0000313" key="4">
    <source>
        <dbReference type="EMBL" id="WHI04727.1"/>
    </source>
</evidence>
<evidence type="ECO:0000313" key="2">
    <source>
        <dbReference type="EMBL" id="EFH5894721.1"/>
    </source>
</evidence>
<dbReference type="SUPFAM" id="SSF47413">
    <property type="entry name" value="lambda repressor-like DNA-binding domains"/>
    <property type="match status" value="1"/>
</dbReference>
<reference evidence="4" key="3">
    <citation type="journal article" date="2023" name="Front. Microbiol.">
        <title>Virotyping and genetic antimicrobial susceptibility testing of porcine ETEC/STEC strains and associated plasmid types.</title>
        <authorList>
            <person name="Vereecke N."/>
            <person name="Van Hoorde S."/>
            <person name="Sperling D."/>
            <person name="Theuns S."/>
            <person name="Devriendt B."/>
            <person name="Cox E."/>
        </authorList>
    </citation>
    <scope>NUCLEOTIDE SEQUENCE</scope>
    <source>
        <strain evidence="4">ETEC4085</strain>
        <plasmid evidence="4 7">unnamed2</plasmid>
    </source>
</reference>
<dbReference type="PROSITE" id="PS50943">
    <property type="entry name" value="HTH_CROC1"/>
    <property type="match status" value="1"/>
</dbReference>
<dbReference type="InterPro" id="IPR001387">
    <property type="entry name" value="Cro/C1-type_HTH"/>
</dbReference>
<evidence type="ECO:0000313" key="7">
    <source>
        <dbReference type="Proteomes" id="UP001179946"/>
    </source>
</evidence>
<reference evidence="2 6" key="1">
    <citation type="submission" date="2019-12" db="EMBL/GenBank/DDBJ databases">
        <authorList>
            <consortium name="GenomeTrakr network: Whole genome sequencing for foodborne pathogen traceback"/>
        </authorList>
    </citation>
    <scope>NUCLEOTIDE SEQUENCE [LARGE SCALE GENOMIC DNA]</scope>
    <source>
        <strain evidence="2 6">PSU-2243</strain>
    </source>
</reference>
<proteinExistence type="predicted"/>
<name>A0A168TXJ6_ECOLX</name>
<protein>
    <submittedName>
        <fullName evidence="2">Helix-turn-helix domain-containing protein</fullName>
    </submittedName>
</protein>
<geneLocation type="plasmid" evidence="4 7">
    <name>unnamed2</name>
</geneLocation>
<evidence type="ECO:0000313" key="5">
    <source>
        <dbReference type="Proteomes" id="UP000514754"/>
    </source>
</evidence>
<evidence type="ECO:0000313" key="3">
    <source>
        <dbReference type="EMBL" id="QMO44027.1"/>
    </source>
</evidence>
<sequence>MSGFELRLWRRGMGWDQERAAEELGISLRTYKRYEKKAETGKLIELATEALTRRAG</sequence>
<dbReference type="RefSeq" id="WP_071881852.1">
    <property type="nucleotide sequence ID" value="NZ_BLDZ01000106.1"/>
</dbReference>
<evidence type="ECO:0000259" key="1">
    <source>
        <dbReference type="PROSITE" id="PS50943"/>
    </source>
</evidence>
<geneLocation type="plasmid" evidence="5">
    <name>prhb10-c12_4</name>
</geneLocation>
<evidence type="ECO:0000313" key="6">
    <source>
        <dbReference type="Proteomes" id="UP000531813"/>
    </source>
</evidence>
<dbReference type="Gene3D" id="1.10.260.40">
    <property type="entry name" value="lambda repressor-like DNA-binding domains"/>
    <property type="match status" value="1"/>
</dbReference>
<dbReference type="EMBL" id="CP122636">
    <property type="protein sequence ID" value="WHI04727.1"/>
    <property type="molecule type" value="Genomic_DNA"/>
</dbReference>
<dbReference type="Proteomes" id="UP000514754">
    <property type="component" value="Plasmid pRHB10-C12_4"/>
</dbReference>
<dbReference type="Proteomes" id="UP000531813">
    <property type="component" value="Unassembled WGS sequence"/>
</dbReference>
<accession>A0A168TXJ6</accession>
<dbReference type="EMBL" id="CP057909">
    <property type="protein sequence ID" value="QMO44027.1"/>
    <property type="molecule type" value="Genomic_DNA"/>
</dbReference>
<geneLocation type="plasmid" evidence="3">
    <name>pRHB10-C12_4</name>
</geneLocation>
<dbReference type="Pfam" id="PF01381">
    <property type="entry name" value="HTH_3"/>
    <property type="match status" value="1"/>
</dbReference>